<feature type="region of interest" description="Disordered" evidence="1">
    <location>
        <begin position="485"/>
        <end position="554"/>
    </location>
</feature>
<feature type="compositionally biased region" description="Polar residues" evidence="1">
    <location>
        <begin position="666"/>
        <end position="678"/>
    </location>
</feature>
<dbReference type="AlphaFoldDB" id="A0A4V1XCB7"/>
<reference evidence="2 3" key="1">
    <citation type="submission" date="2018-06" db="EMBL/GenBank/DDBJ databases">
        <title>Complete Genomes of Monosporascus.</title>
        <authorList>
            <person name="Robinson A.J."/>
            <person name="Natvig D.O."/>
        </authorList>
    </citation>
    <scope>NUCLEOTIDE SEQUENCE [LARGE SCALE GENOMIC DNA]</scope>
    <source>
        <strain evidence="2 3">CBS 110550</strain>
    </source>
</reference>
<gene>
    <name evidence="2" type="ORF">DL764_001460</name>
</gene>
<feature type="compositionally biased region" description="Polar residues" evidence="1">
    <location>
        <begin position="169"/>
        <end position="181"/>
    </location>
</feature>
<feature type="compositionally biased region" description="Polar residues" evidence="1">
    <location>
        <begin position="621"/>
        <end position="636"/>
    </location>
</feature>
<organism evidence="2 3">
    <name type="scientific">Monosporascus ibericus</name>
    <dbReference type="NCBI Taxonomy" id="155417"/>
    <lineage>
        <taxon>Eukaryota</taxon>
        <taxon>Fungi</taxon>
        <taxon>Dikarya</taxon>
        <taxon>Ascomycota</taxon>
        <taxon>Pezizomycotina</taxon>
        <taxon>Sordariomycetes</taxon>
        <taxon>Xylariomycetidae</taxon>
        <taxon>Xylariales</taxon>
        <taxon>Xylariales incertae sedis</taxon>
        <taxon>Monosporascus</taxon>
    </lineage>
</organism>
<keyword evidence="3" id="KW-1185">Reference proteome</keyword>
<dbReference type="EMBL" id="QJNU01000044">
    <property type="protein sequence ID" value="RYP09189.1"/>
    <property type="molecule type" value="Genomic_DNA"/>
</dbReference>
<feature type="compositionally biased region" description="Polar residues" evidence="1">
    <location>
        <begin position="219"/>
        <end position="240"/>
    </location>
</feature>
<feature type="compositionally biased region" description="Low complexity" evidence="1">
    <location>
        <begin position="120"/>
        <end position="148"/>
    </location>
</feature>
<dbReference type="STRING" id="155417.A0A4V1XCB7"/>
<feature type="region of interest" description="Disordered" evidence="1">
    <location>
        <begin position="570"/>
        <end position="680"/>
    </location>
</feature>
<feature type="compositionally biased region" description="Pro residues" evidence="1">
    <location>
        <begin position="183"/>
        <end position="193"/>
    </location>
</feature>
<dbReference type="Proteomes" id="UP000293360">
    <property type="component" value="Unassembled WGS sequence"/>
</dbReference>
<feature type="compositionally biased region" description="Basic and acidic residues" evidence="1">
    <location>
        <begin position="590"/>
        <end position="612"/>
    </location>
</feature>
<evidence type="ECO:0000256" key="1">
    <source>
        <dbReference type="SAM" id="MobiDB-lite"/>
    </source>
</evidence>
<evidence type="ECO:0000313" key="2">
    <source>
        <dbReference type="EMBL" id="RYP09189.1"/>
    </source>
</evidence>
<evidence type="ECO:0000313" key="3">
    <source>
        <dbReference type="Proteomes" id="UP000293360"/>
    </source>
</evidence>
<feature type="compositionally biased region" description="Pro residues" evidence="1">
    <location>
        <begin position="157"/>
        <end position="168"/>
    </location>
</feature>
<feature type="compositionally biased region" description="Low complexity" evidence="1">
    <location>
        <begin position="520"/>
        <end position="537"/>
    </location>
</feature>
<feature type="compositionally biased region" description="Pro residues" evidence="1">
    <location>
        <begin position="1"/>
        <end position="16"/>
    </location>
</feature>
<feature type="compositionally biased region" description="Polar residues" evidence="1">
    <location>
        <begin position="492"/>
        <end position="519"/>
    </location>
</feature>
<feature type="compositionally biased region" description="Basic and acidic residues" evidence="1">
    <location>
        <begin position="261"/>
        <end position="279"/>
    </location>
</feature>
<dbReference type="OrthoDB" id="5367052at2759"/>
<proteinExistence type="predicted"/>
<name>A0A4V1XCB7_9PEZI</name>
<feature type="compositionally biased region" description="Polar residues" evidence="1">
    <location>
        <begin position="95"/>
        <end position="106"/>
    </location>
</feature>
<sequence>MSFQASPPPPPPPYSPPRGQRPVSGVFETPPANISAARIPPSVHRPSPEPQAAHNFPPPPGANGRGASRERRFGFPSLGRRRDREAAESPPDTHPLTSISRPQPLTVQIPRAPERCNNDSSAIPPSARRAASASAIDTPTSARSRSASQTRWESGMPLPPPPPGPPPSQSRSQSLNRTTEPIVSPPTRRPPPSGVAALGPIPPTPADWIEGQRQGHGRSPNSSALTIDTSSVESGSTQVPPDSASGSSSAGGGLNRTGALRGEKSLRERRTESRTRHSSGESSSSVQPLSDIIVPQGANSSRGFSVHKGTPRSGRSVLQESGDGNMDSRHSTPRPSAGLHPEAATPPFSPHSQKVYPANENGHPIAPKSLPTPPPQSRSASSSSQARPEMHSSIGSLISTPVSAKLMPKHAVISQTAAQFCQGSIERFQAFARAEAEANSDADRVKLFTDLIVSESRLRRERYSSAIGAMGSEIFDLTRDLFRPMNPRRDSGASQTSEWTPQLPESKSQRSSSGLVSRDQQSSSAPSSAGLPQSPSPVNGLPSGANRNSHPYMPSLSPILSMSVSDALEADSRGRPASRWWEADSAGEGGRLERTKRESKYMGVPKEAREALQWEDAPSSAEGQSTSSNPYASSNEYPPEKVGWHDQCDNPDGSATTPKPLRHSLGSVTASAPNTPSPLQLDVSRLVTLPPPYPRHHPAVNNNHPELTAIRVQVRALSDVSELQKTKEQFGAESAKMREEAAAAASERRRALRTNLQKEINTGNMSYAEAAVIEADSQVQEKAQAKETEKKDFEGFQNRVVAPLNELLTSRIAQATALFDELRSRLFVDVGDPNLPQEEGDEQPELLEKLTLLKWIFEAREVLHREIYDLLSDRNDRYRDMVLMPYRLSGNDEKLRGAEAFFAEDAAKRRAAFAGEVLQRTREFRDVVEDTVSKGVDMQLNAFWDIAPPLRRLLDKIPASAVDLSSASGFHIQIPPAEYDENPVYRRHPLQYLYSLLLHAEKSTYQFIESQTNLQCLLHEVKEAVAGARAKAKLAEVDDDNSSSAERERAVEAERRAEMDALTEDLKDKVRVVQDQWTGALGDAMRSVKEHVGEFLLSTGGWDESLEDRGVGSV</sequence>
<feature type="compositionally biased region" description="Low complexity" evidence="1">
    <location>
        <begin position="377"/>
        <end position="387"/>
    </location>
</feature>
<feature type="compositionally biased region" description="Basic and acidic residues" evidence="1">
    <location>
        <begin position="638"/>
        <end position="648"/>
    </location>
</feature>
<accession>A0A4V1XCB7</accession>
<comment type="caution">
    <text evidence="2">The sequence shown here is derived from an EMBL/GenBank/DDBJ whole genome shotgun (WGS) entry which is preliminary data.</text>
</comment>
<protein>
    <submittedName>
        <fullName evidence="2">Uncharacterized protein</fullName>
    </submittedName>
</protein>
<feature type="region of interest" description="Disordered" evidence="1">
    <location>
        <begin position="1"/>
        <end position="392"/>
    </location>
</feature>